<evidence type="ECO:0000313" key="3">
    <source>
        <dbReference type="Proteomes" id="UP001498398"/>
    </source>
</evidence>
<feature type="compositionally biased region" description="Polar residues" evidence="1">
    <location>
        <begin position="7"/>
        <end position="17"/>
    </location>
</feature>
<organism evidence="2 3">
    <name type="scientific">Marasmiellus scandens</name>
    <dbReference type="NCBI Taxonomy" id="2682957"/>
    <lineage>
        <taxon>Eukaryota</taxon>
        <taxon>Fungi</taxon>
        <taxon>Dikarya</taxon>
        <taxon>Basidiomycota</taxon>
        <taxon>Agaricomycotina</taxon>
        <taxon>Agaricomycetes</taxon>
        <taxon>Agaricomycetidae</taxon>
        <taxon>Agaricales</taxon>
        <taxon>Marasmiineae</taxon>
        <taxon>Omphalotaceae</taxon>
        <taxon>Marasmiellus</taxon>
    </lineage>
</organism>
<feature type="compositionally biased region" description="Low complexity" evidence="1">
    <location>
        <begin position="34"/>
        <end position="49"/>
    </location>
</feature>
<feature type="region of interest" description="Disordered" evidence="1">
    <location>
        <begin position="1"/>
        <end position="49"/>
    </location>
</feature>
<sequence>MPPADHTGSTALTNEETVPSPAPTIPSLPHEDYITSSNTPSSSTTDPISRQVQIRTEANQLRSQLFALQEELATSGEEIRQMTAYIHMLEAHLDSDWARGLTNEPPPLYHEVVSLLSRSS</sequence>
<keyword evidence="3" id="KW-1185">Reference proteome</keyword>
<evidence type="ECO:0000256" key="1">
    <source>
        <dbReference type="SAM" id="MobiDB-lite"/>
    </source>
</evidence>
<evidence type="ECO:0008006" key="4">
    <source>
        <dbReference type="Google" id="ProtNLM"/>
    </source>
</evidence>
<accession>A0ABR1ITM6</accession>
<dbReference type="Proteomes" id="UP001498398">
    <property type="component" value="Unassembled WGS sequence"/>
</dbReference>
<reference evidence="2 3" key="1">
    <citation type="submission" date="2024-01" db="EMBL/GenBank/DDBJ databases">
        <title>A draft genome for the cacao thread blight pathogen Marasmiellus scandens.</title>
        <authorList>
            <person name="Baruah I.K."/>
            <person name="Leung J."/>
            <person name="Bukari Y."/>
            <person name="Amoako-Attah I."/>
            <person name="Meinhardt L.W."/>
            <person name="Bailey B.A."/>
            <person name="Cohen S.P."/>
        </authorList>
    </citation>
    <scope>NUCLEOTIDE SEQUENCE [LARGE SCALE GENOMIC DNA]</scope>
    <source>
        <strain evidence="2 3">GH-19</strain>
    </source>
</reference>
<gene>
    <name evidence="2" type="ORF">VKT23_016877</name>
</gene>
<name>A0ABR1ITM6_9AGAR</name>
<comment type="caution">
    <text evidence="2">The sequence shown here is derived from an EMBL/GenBank/DDBJ whole genome shotgun (WGS) entry which is preliminary data.</text>
</comment>
<dbReference type="EMBL" id="JBANRG010000066">
    <property type="protein sequence ID" value="KAK7440799.1"/>
    <property type="molecule type" value="Genomic_DNA"/>
</dbReference>
<proteinExistence type="predicted"/>
<protein>
    <recommendedName>
        <fullName evidence="4">BZIP transcription factor</fullName>
    </recommendedName>
</protein>
<evidence type="ECO:0000313" key="2">
    <source>
        <dbReference type="EMBL" id="KAK7440799.1"/>
    </source>
</evidence>